<reference evidence="2" key="2">
    <citation type="submission" date="2023-11" db="UniProtKB">
        <authorList>
            <consortium name="WormBaseParasite"/>
        </authorList>
    </citation>
    <scope>IDENTIFICATION</scope>
</reference>
<keyword evidence="1" id="KW-1185">Reference proteome</keyword>
<dbReference type="Proteomes" id="UP000050795">
    <property type="component" value="Unassembled WGS sequence"/>
</dbReference>
<reference evidence="1" key="1">
    <citation type="submission" date="2022-06" db="EMBL/GenBank/DDBJ databases">
        <authorList>
            <person name="Berger JAMES D."/>
            <person name="Berger JAMES D."/>
        </authorList>
    </citation>
    <scope>NUCLEOTIDE SEQUENCE [LARGE SCALE GENOMIC DNA]</scope>
</reference>
<dbReference type="AlphaFoldDB" id="A0AA85KLD5"/>
<dbReference type="WBParaSite" id="TREG1_96660.1">
    <property type="protein sequence ID" value="TREG1_96660.1"/>
    <property type="gene ID" value="TREG1_96660"/>
</dbReference>
<evidence type="ECO:0000313" key="1">
    <source>
        <dbReference type="Proteomes" id="UP000050795"/>
    </source>
</evidence>
<organism evidence="1 2">
    <name type="scientific">Trichobilharzia regenti</name>
    <name type="common">Nasal bird schistosome</name>
    <dbReference type="NCBI Taxonomy" id="157069"/>
    <lineage>
        <taxon>Eukaryota</taxon>
        <taxon>Metazoa</taxon>
        <taxon>Spiralia</taxon>
        <taxon>Lophotrochozoa</taxon>
        <taxon>Platyhelminthes</taxon>
        <taxon>Trematoda</taxon>
        <taxon>Digenea</taxon>
        <taxon>Strigeidida</taxon>
        <taxon>Schistosomatoidea</taxon>
        <taxon>Schistosomatidae</taxon>
        <taxon>Trichobilharzia</taxon>
    </lineage>
</organism>
<proteinExistence type="predicted"/>
<evidence type="ECO:0000313" key="2">
    <source>
        <dbReference type="WBParaSite" id="TREG1_96660.1"/>
    </source>
</evidence>
<accession>A0AA85KLD5</accession>
<sequence length="223" mass="26098">MTSSLGHSTYIQTQFLASSLFLFSDGGRRFLKDVLQDMAYMFFLTTKSRDAMRQYYRISHPACFIHQTLCGVTAKMFYLFDENANNHQDVTKQLPLLSNDHPDEVDVDKATIDTRQCSIQEDKQRTVFGMVKVLDIHIENIKNRTRSFRLKYQPKEGTQIINYLRNLQTLQKLFPTAELEAQNPDQICARTRCACLVRIYKKLMKLNQHLRHLWNTGLKVLIE</sequence>
<protein>
    <submittedName>
        <fullName evidence="2">Uncharacterized protein</fullName>
    </submittedName>
</protein>
<name>A0AA85KLD5_TRIRE</name>